<dbReference type="Proteomes" id="UP000828390">
    <property type="component" value="Unassembled WGS sequence"/>
</dbReference>
<keyword evidence="2" id="KW-1185">Reference proteome</keyword>
<evidence type="ECO:0000313" key="1">
    <source>
        <dbReference type="EMBL" id="KAH3888487.1"/>
    </source>
</evidence>
<proteinExistence type="predicted"/>
<reference evidence="1" key="1">
    <citation type="journal article" date="2019" name="bioRxiv">
        <title>The Genome of the Zebra Mussel, Dreissena polymorpha: A Resource for Invasive Species Research.</title>
        <authorList>
            <person name="McCartney M.A."/>
            <person name="Auch B."/>
            <person name="Kono T."/>
            <person name="Mallez S."/>
            <person name="Zhang Y."/>
            <person name="Obille A."/>
            <person name="Becker A."/>
            <person name="Abrahante J.E."/>
            <person name="Garbe J."/>
            <person name="Badalamenti J.P."/>
            <person name="Herman A."/>
            <person name="Mangelson H."/>
            <person name="Liachko I."/>
            <person name="Sullivan S."/>
            <person name="Sone E.D."/>
            <person name="Koren S."/>
            <person name="Silverstein K.A.T."/>
            <person name="Beckman K.B."/>
            <person name="Gohl D.M."/>
        </authorList>
    </citation>
    <scope>NUCLEOTIDE SEQUENCE</scope>
    <source>
        <strain evidence="1">Duluth1</strain>
        <tissue evidence="1">Whole animal</tissue>
    </source>
</reference>
<organism evidence="1 2">
    <name type="scientific">Dreissena polymorpha</name>
    <name type="common">Zebra mussel</name>
    <name type="synonym">Mytilus polymorpha</name>
    <dbReference type="NCBI Taxonomy" id="45954"/>
    <lineage>
        <taxon>Eukaryota</taxon>
        <taxon>Metazoa</taxon>
        <taxon>Spiralia</taxon>
        <taxon>Lophotrochozoa</taxon>
        <taxon>Mollusca</taxon>
        <taxon>Bivalvia</taxon>
        <taxon>Autobranchia</taxon>
        <taxon>Heteroconchia</taxon>
        <taxon>Euheterodonta</taxon>
        <taxon>Imparidentia</taxon>
        <taxon>Neoheterodontei</taxon>
        <taxon>Myida</taxon>
        <taxon>Dreissenoidea</taxon>
        <taxon>Dreissenidae</taxon>
        <taxon>Dreissena</taxon>
    </lineage>
</organism>
<dbReference type="EMBL" id="JAIWYP010000001">
    <property type="protein sequence ID" value="KAH3888487.1"/>
    <property type="molecule type" value="Genomic_DNA"/>
</dbReference>
<sequence length="125" mass="14188">MGTSFSFQTRNIINGLYHLTTVLSVTTTCQCPLRLTDETNTAFRYFSVLINSKKLTTYRKLDVIADHRSQSNSLRKVLPINDILSNTNQDLSGNLIKHLVFPMRIDFGQASRNTIMSSHKYCVEG</sequence>
<gene>
    <name evidence="1" type="ORF">DPMN_012523</name>
</gene>
<name>A0A9D4N2J9_DREPO</name>
<comment type="caution">
    <text evidence="1">The sequence shown here is derived from an EMBL/GenBank/DDBJ whole genome shotgun (WGS) entry which is preliminary data.</text>
</comment>
<dbReference type="AlphaFoldDB" id="A0A9D4N2J9"/>
<protein>
    <submittedName>
        <fullName evidence="1">Uncharacterized protein</fullName>
    </submittedName>
</protein>
<accession>A0A9D4N2J9</accession>
<reference evidence="1" key="2">
    <citation type="submission" date="2020-11" db="EMBL/GenBank/DDBJ databases">
        <authorList>
            <person name="McCartney M.A."/>
            <person name="Auch B."/>
            <person name="Kono T."/>
            <person name="Mallez S."/>
            <person name="Becker A."/>
            <person name="Gohl D.M."/>
            <person name="Silverstein K.A.T."/>
            <person name="Koren S."/>
            <person name="Bechman K.B."/>
            <person name="Herman A."/>
            <person name="Abrahante J.E."/>
            <person name="Garbe J."/>
        </authorList>
    </citation>
    <scope>NUCLEOTIDE SEQUENCE</scope>
    <source>
        <strain evidence="1">Duluth1</strain>
        <tissue evidence="1">Whole animal</tissue>
    </source>
</reference>
<evidence type="ECO:0000313" key="2">
    <source>
        <dbReference type="Proteomes" id="UP000828390"/>
    </source>
</evidence>